<dbReference type="Gene3D" id="3.40.630.30">
    <property type="match status" value="1"/>
</dbReference>
<dbReference type="RefSeq" id="WP_154263045.1">
    <property type="nucleotide sequence ID" value="NZ_CP040438.1"/>
</dbReference>
<evidence type="ECO:0000313" key="1">
    <source>
        <dbReference type="EMBL" id="MBH1650769.1"/>
    </source>
</evidence>
<dbReference type="PANTHER" id="PTHR43072">
    <property type="entry name" value="N-ACETYLTRANSFERASE"/>
    <property type="match status" value="1"/>
</dbReference>
<dbReference type="SUPFAM" id="SSF55729">
    <property type="entry name" value="Acyl-CoA N-acyltransferases (Nat)"/>
    <property type="match status" value="1"/>
</dbReference>
<gene>
    <name evidence="1" type="ORF">I5U67_01020</name>
</gene>
<dbReference type="InterPro" id="IPR000182">
    <property type="entry name" value="GNAT_dom"/>
</dbReference>
<reference evidence="1" key="1">
    <citation type="submission" date="2020-11" db="EMBL/GenBank/DDBJ databases">
        <title>Enhanced detection system for hospital associated transmission using whole genome sequencing surveillance.</title>
        <authorList>
            <person name="Harrison L.H."/>
            <person name="Van Tyne D."/>
            <person name="Marsh J.W."/>
            <person name="Griffith M.P."/>
            <person name="Snyder D.J."/>
            <person name="Cooper V.S."/>
            <person name="Mustapha M."/>
        </authorList>
    </citation>
    <scope>NUCLEOTIDE SEQUENCE</scope>
    <source>
        <strain evidence="1">STEN00091</strain>
    </source>
</reference>
<dbReference type="AlphaFoldDB" id="A0A6B8J345"/>
<organism evidence="1 2">
    <name type="scientific">Stenotrophomonas maltophilia</name>
    <name type="common">Pseudomonas maltophilia</name>
    <name type="synonym">Xanthomonas maltophilia</name>
    <dbReference type="NCBI Taxonomy" id="40324"/>
    <lineage>
        <taxon>Bacteria</taxon>
        <taxon>Pseudomonadati</taxon>
        <taxon>Pseudomonadota</taxon>
        <taxon>Gammaproteobacteria</taxon>
        <taxon>Lysobacterales</taxon>
        <taxon>Lysobacteraceae</taxon>
        <taxon>Stenotrophomonas</taxon>
        <taxon>Stenotrophomonas maltophilia group</taxon>
    </lineage>
</organism>
<comment type="caution">
    <text evidence="1">The sequence shown here is derived from an EMBL/GenBank/DDBJ whole genome shotgun (WGS) entry which is preliminary data.</text>
</comment>
<dbReference type="Proteomes" id="UP000625930">
    <property type="component" value="Unassembled WGS sequence"/>
</dbReference>
<protein>
    <submittedName>
        <fullName evidence="1">GNAT family N-acetyltransferase</fullName>
    </submittedName>
</protein>
<dbReference type="EMBL" id="JADUNP010000001">
    <property type="protein sequence ID" value="MBH1650769.1"/>
    <property type="molecule type" value="Genomic_DNA"/>
</dbReference>
<dbReference type="InterPro" id="IPR016181">
    <property type="entry name" value="Acyl_CoA_acyltransferase"/>
</dbReference>
<dbReference type="CDD" id="cd04301">
    <property type="entry name" value="NAT_SF"/>
    <property type="match status" value="1"/>
</dbReference>
<evidence type="ECO:0000313" key="2">
    <source>
        <dbReference type="Proteomes" id="UP000625930"/>
    </source>
</evidence>
<name>A0A6B8J345_STEMA</name>
<sequence length="173" mass="18959">MLLRQLSADDADILWQARLQALRESPAAFLSTLAEAQNDSADVMRAQLADPGTRYFGTFVDGMLVGFLRYVRPVRMARRHTAEIHSVHVDAAHRGHGIARQLFLAAFAAARADGIESLTLTVLADNAAARGLYESLGFTEFGIEPRAVKRDGRYVDMVSYWISVTSHPSSPAA</sequence>
<dbReference type="PANTHER" id="PTHR43072:SF60">
    <property type="entry name" value="L-2,4-DIAMINOBUTYRIC ACID ACETYLTRANSFERASE"/>
    <property type="match status" value="1"/>
</dbReference>
<dbReference type="PROSITE" id="PS51186">
    <property type="entry name" value="GNAT"/>
    <property type="match status" value="1"/>
</dbReference>
<accession>A0A6B8J345</accession>
<dbReference type="GO" id="GO:0016747">
    <property type="term" value="F:acyltransferase activity, transferring groups other than amino-acyl groups"/>
    <property type="evidence" value="ECO:0007669"/>
    <property type="project" value="InterPro"/>
</dbReference>
<dbReference type="Pfam" id="PF00583">
    <property type="entry name" value="Acetyltransf_1"/>
    <property type="match status" value="1"/>
</dbReference>
<proteinExistence type="predicted"/>